<organism evidence="3 4">
    <name type="scientific">Brevibacillus choshinensis</name>
    <dbReference type="NCBI Taxonomy" id="54911"/>
    <lineage>
        <taxon>Bacteria</taxon>
        <taxon>Bacillati</taxon>
        <taxon>Bacillota</taxon>
        <taxon>Bacilli</taxon>
        <taxon>Bacillales</taxon>
        <taxon>Paenibacillaceae</taxon>
        <taxon>Brevibacillus</taxon>
    </lineage>
</organism>
<feature type="transmembrane region" description="Helical" evidence="1">
    <location>
        <begin position="12"/>
        <end position="32"/>
    </location>
</feature>
<sequence>MDEANLRLNLWLTQGLVLAIAAGSSFFVHGWIGTRELFVAPDWSGLGMASVVALLIVVASITMDRYLPSSWQDDGSVNEMVFGGMSPFMTLVVCISVGVGEEWLFRGVIQTVAGNIWTSVLFTLIHVRYLKKPLLFVSVFVTSMLLGYLFQREGMLWPSIFAHIAIDLLLAFYLQYTLKKGKGEEQ</sequence>
<dbReference type="Pfam" id="PF02517">
    <property type="entry name" value="Rce1-like"/>
    <property type="match status" value="1"/>
</dbReference>
<protein>
    <submittedName>
        <fullName evidence="3">Metallopeptidase</fullName>
    </submittedName>
</protein>
<evidence type="ECO:0000259" key="2">
    <source>
        <dbReference type="Pfam" id="PF02517"/>
    </source>
</evidence>
<evidence type="ECO:0000313" key="4">
    <source>
        <dbReference type="Proteomes" id="UP000051063"/>
    </source>
</evidence>
<evidence type="ECO:0000256" key="1">
    <source>
        <dbReference type="SAM" id="Phobius"/>
    </source>
</evidence>
<comment type="caution">
    <text evidence="3">The sequence shown here is derived from an EMBL/GenBank/DDBJ whole genome shotgun (WGS) entry which is preliminary data.</text>
</comment>
<gene>
    <name evidence="3" type="ORF">AN963_05705</name>
</gene>
<keyword evidence="1" id="KW-0472">Membrane</keyword>
<evidence type="ECO:0000313" key="3">
    <source>
        <dbReference type="EMBL" id="KQL50132.1"/>
    </source>
</evidence>
<dbReference type="InterPro" id="IPR003675">
    <property type="entry name" value="Rce1/LyrA-like_dom"/>
</dbReference>
<dbReference type="EMBL" id="LJJB01000007">
    <property type="protein sequence ID" value="KQL50132.1"/>
    <property type="molecule type" value="Genomic_DNA"/>
</dbReference>
<reference evidence="3 4" key="1">
    <citation type="submission" date="2015-09" db="EMBL/GenBank/DDBJ databases">
        <title>Genome sequencing project for genomic taxonomy and phylogenomics of Bacillus-like bacteria.</title>
        <authorList>
            <person name="Liu B."/>
            <person name="Wang J."/>
            <person name="Zhu Y."/>
            <person name="Liu G."/>
            <person name="Chen Q."/>
            <person name="Chen Z."/>
            <person name="Lan J."/>
            <person name="Che J."/>
            <person name="Ge C."/>
            <person name="Shi H."/>
            <person name="Pan Z."/>
            <person name="Liu X."/>
        </authorList>
    </citation>
    <scope>NUCLEOTIDE SEQUENCE [LARGE SCALE GENOMIC DNA]</scope>
    <source>
        <strain evidence="3 4">DSM 8552</strain>
    </source>
</reference>
<keyword evidence="1" id="KW-0812">Transmembrane</keyword>
<feature type="transmembrane region" description="Helical" evidence="1">
    <location>
        <begin position="44"/>
        <end position="67"/>
    </location>
</feature>
<feature type="domain" description="CAAX prenyl protease 2/Lysostaphin resistance protein A-like" evidence="2">
    <location>
        <begin position="87"/>
        <end position="168"/>
    </location>
</feature>
<feature type="transmembrane region" description="Helical" evidence="1">
    <location>
        <begin position="156"/>
        <end position="174"/>
    </location>
</feature>
<feature type="transmembrane region" description="Helical" evidence="1">
    <location>
        <begin position="134"/>
        <end position="150"/>
    </location>
</feature>
<feature type="transmembrane region" description="Helical" evidence="1">
    <location>
        <begin position="79"/>
        <end position="99"/>
    </location>
</feature>
<feature type="transmembrane region" description="Helical" evidence="1">
    <location>
        <begin position="105"/>
        <end position="127"/>
    </location>
</feature>
<keyword evidence="4" id="KW-1185">Reference proteome</keyword>
<dbReference type="Proteomes" id="UP000051063">
    <property type="component" value="Unassembled WGS sequence"/>
</dbReference>
<keyword evidence="1" id="KW-1133">Transmembrane helix</keyword>
<proteinExistence type="predicted"/>
<name>A0ABR5NEX8_BRECH</name>
<accession>A0ABR5NEX8</accession>